<dbReference type="AlphaFoldDB" id="A0A0B6ANS3"/>
<dbReference type="InterPro" id="IPR039566">
    <property type="entry name" value="CvfB_S1_st"/>
</dbReference>
<dbReference type="Proteomes" id="UP000031829">
    <property type="component" value="Chromosome"/>
</dbReference>
<dbReference type="InterPro" id="IPR003029">
    <property type="entry name" value="S1_domain"/>
</dbReference>
<dbReference type="InterPro" id="IPR048588">
    <property type="entry name" value="CvfB_S1_2nd"/>
</dbReference>
<organism evidence="2 3">
    <name type="scientific">Priestia megaterium (strain ATCC 14581 / DSM 32 / CCUG 1817 / JCM 2506 / NBRC 15308 / NCIMB 9376 / NCTC 10342 / NRRL B-14308 / VKM B-512 / Ford 19)</name>
    <name type="common">Bacillus megaterium</name>
    <dbReference type="NCBI Taxonomy" id="1348623"/>
    <lineage>
        <taxon>Bacteria</taxon>
        <taxon>Bacillati</taxon>
        <taxon>Bacillota</taxon>
        <taxon>Bacilli</taxon>
        <taxon>Bacillales</taxon>
        <taxon>Bacillaceae</taxon>
        <taxon>Priestia</taxon>
    </lineage>
</organism>
<dbReference type="PROSITE" id="PS50126">
    <property type="entry name" value="S1"/>
    <property type="match status" value="1"/>
</dbReference>
<dbReference type="Pfam" id="PF21543">
    <property type="entry name" value="CvfB_2nd"/>
    <property type="match status" value="1"/>
</dbReference>
<sequence length="287" mass="32933">MNVEAGMKAYLTVNRETPIGYMLAEGEEEILLHKNETTRELAEGEEVEVFLYLDQHDRLTATMHLPLVEEGVYEWVEVVDVNPGLGVFVNIGMNKDMLIGSTDLPALEDLWPEVGNKVYCTMKISKRGKMYGKIATDDVMKAMALDAPPELFNREVSGYIYRVLRVGSFIMTDEGYVGFIHESERRKEPKLGTYVTGRVINVKEDGTLNVSLLPRKQESMDEDAQVLYDYMESRGGVMPFWDKSYPEDIRERFNMSKAAFKRALGKLMKEGKVYQEEGWTYFKKEEN</sequence>
<dbReference type="InterPro" id="IPR014464">
    <property type="entry name" value="CvfB_fam"/>
</dbReference>
<comment type="similarity">
    <text evidence="1">Belongs to the CvfB family.</text>
</comment>
<name>A0A0B6ANS3_PRIM2</name>
<proteinExistence type="inferred from homology"/>
<evidence type="ECO:0000256" key="1">
    <source>
        <dbReference type="PIRNR" id="PIRNR012524"/>
    </source>
</evidence>
<reference evidence="2 3" key="1">
    <citation type="journal article" date="2015" name="Genome Announc.">
        <title>Complete genome sequences for 35 biothreat assay-relevant bacillus species.</title>
        <authorList>
            <person name="Johnson S.L."/>
            <person name="Daligault H.E."/>
            <person name="Davenport K.W."/>
            <person name="Jaissle J."/>
            <person name="Frey K.G."/>
            <person name="Ladner J.T."/>
            <person name="Broomall S.M."/>
            <person name="Bishop-Lilly K.A."/>
            <person name="Bruce D.C."/>
            <person name="Gibbons H.S."/>
            <person name="Coyne S.R."/>
            <person name="Lo C.C."/>
            <person name="Meincke L."/>
            <person name="Munk A.C."/>
            <person name="Koroleva G.I."/>
            <person name="Rosenzweig C.N."/>
            <person name="Palacios G.F."/>
            <person name="Redden C.L."/>
            <person name="Minogue T.D."/>
            <person name="Chain P.S."/>
        </authorList>
    </citation>
    <scope>NUCLEOTIDE SEQUENCE [LARGE SCALE GENOMIC DNA]</scope>
    <source>
        <strain evidence="3">ATCC 14581 / DSM 32 / JCM 2506 / NBRC 15308 / NCIMB 9376 / NCTC 10342 / NRRL B-14308 / VKM B-512</strain>
    </source>
</reference>
<accession>A0A0B6ANS3</accession>
<dbReference type="RefSeq" id="WP_013055377.1">
    <property type="nucleotide sequence ID" value="NZ_BCVB01000007.1"/>
</dbReference>
<dbReference type="Gene3D" id="1.10.10.10">
    <property type="entry name" value="Winged helix-like DNA-binding domain superfamily/Winged helix DNA-binding domain"/>
    <property type="match status" value="1"/>
</dbReference>
<dbReference type="InterPro" id="IPR012340">
    <property type="entry name" value="NA-bd_OB-fold"/>
</dbReference>
<dbReference type="HOGENOM" id="CLU_064885_0_0_9"/>
<dbReference type="PANTHER" id="PTHR37296:SF1">
    <property type="entry name" value="CONSERVED VIRULENCE FACTOR B"/>
    <property type="match status" value="1"/>
</dbReference>
<dbReference type="Gene3D" id="2.40.50.140">
    <property type="entry name" value="Nucleic acid-binding proteins"/>
    <property type="match status" value="2"/>
</dbReference>
<dbReference type="EMBL" id="CP009920">
    <property type="protein sequence ID" value="AJI21469.1"/>
    <property type="molecule type" value="Genomic_DNA"/>
</dbReference>
<protein>
    <submittedName>
        <fullName evidence="2">S1 domain protein</fullName>
    </submittedName>
</protein>
<dbReference type="Pfam" id="PF13509">
    <property type="entry name" value="S1_2"/>
    <property type="match status" value="1"/>
</dbReference>
<dbReference type="Pfam" id="PF21191">
    <property type="entry name" value="CvfB_1st"/>
    <property type="match status" value="1"/>
</dbReference>
<dbReference type="GO" id="GO:0003676">
    <property type="term" value="F:nucleic acid binding"/>
    <property type="evidence" value="ECO:0007669"/>
    <property type="project" value="InterPro"/>
</dbReference>
<dbReference type="PANTHER" id="PTHR37296">
    <property type="entry name" value="CONSERVED VIRULENCE FACTOR B"/>
    <property type="match status" value="1"/>
</dbReference>
<dbReference type="InterPro" id="IPR048587">
    <property type="entry name" value="CvfB_S1_3rd"/>
</dbReference>
<evidence type="ECO:0000313" key="3">
    <source>
        <dbReference type="Proteomes" id="UP000031829"/>
    </source>
</evidence>
<gene>
    <name evidence="2" type="ORF">BG04_2958</name>
</gene>
<dbReference type="InterPro" id="IPR036388">
    <property type="entry name" value="WH-like_DNA-bd_sf"/>
</dbReference>
<evidence type="ECO:0000313" key="2">
    <source>
        <dbReference type="EMBL" id="AJI21469.1"/>
    </source>
</evidence>
<dbReference type="KEGG" id="bmeg:BG04_2958"/>
<dbReference type="InterPro" id="IPR040764">
    <property type="entry name" value="CvfB_WH"/>
</dbReference>
<dbReference type="Pfam" id="PF17783">
    <property type="entry name" value="WHD_CvfB"/>
    <property type="match status" value="1"/>
</dbReference>
<dbReference type="GeneID" id="93641024"/>
<dbReference type="SUPFAM" id="SSF50249">
    <property type="entry name" value="Nucleic acid-binding proteins"/>
    <property type="match status" value="1"/>
</dbReference>
<dbReference type="PIRSF" id="PIRSF012524">
    <property type="entry name" value="YitL_S1"/>
    <property type="match status" value="1"/>
</dbReference>